<comment type="similarity">
    <text evidence="1">Belongs to the 'GDXG' lipolytic enzyme family.</text>
</comment>
<dbReference type="AlphaFoldDB" id="A0A2K1Z5T6"/>
<dbReference type="PANTHER" id="PTHR23024:SF467">
    <property type="entry name" value="CARBOXYLESTERASE 12-RELATED"/>
    <property type="match status" value="1"/>
</dbReference>
<dbReference type="Gene3D" id="3.40.50.1820">
    <property type="entry name" value="alpha/beta hydrolase"/>
    <property type="match status" value="1"/>
</dbReference>
<dbReference type="STRING" id="3694.A0A2K1Z5T6"/>
<dbReference type="FunCoup" id="A0A2K1Z5T6">
    <property type="interactions" value="478"/>
</dbReference>
<evidence type="ECO:0000313" key="4">
    <source>
        <dbReference type="Proteomes" id="UP000006729"/>
    </source>
</evidence>
<evidence type="ECO:0000256" key="1">
    <source>
        <dbReference type="ARBA" id="ARBA00010515"/>
    </source>
</evidence>
<dbReference type="GO" id="GO:0016787">
    <property type="term" value="F:hydrolase activity"/>
    <property type="evidence" value="ECO:0007669"/>
    <property type="project" value="InterPro"/>
</dbReference>
<evidence type="ECO:0000313" key="3">
    <source>
        <dbReference type="EMBL" id="PNT20649.1"/>
    </source>
</evidence>
<sequence length="313" mass="34860">MSEVAQDFSPFLRLYKDGHIERLMGVDIVPPVDPNSNVMSRDVVYSPALDLSCRLYLPKNTDPNQKLPLLVYFHGGGFLIETAFSSTYHNYLNTLVAEANVIGVSVDYRRAPEHPLPAAYDDSWTALKWVASHVNGDGPEEWLNSHADFSKVFFNGDSAGANISHQMAMRHGQEKLVGVNVAGIVLAHPYFWGKDPIGNEPRESSQRAFAEGLWRLACPTSNGCDDLLLNPLVDPNLAGLECSKVLVAVAEKDLLRDRGWHYYEKLRENGWSGEVEIMEAKGESHVFHLLSPPGENARLMLKKITSFLNQDKA</sequence>
<dbReference type="Pfam" id="PF07859">
    <property type="entry name" value="Abhydrolase_3"/>
    <property type="match status" value="1"/>
</dbReference>
<dbReference type="InterPro" id="IPR013094">
    <property type="entry name" value="AB_hydrolase_3"/>
</dbReference>
<protein>
    <recommendedName>
        <fullName evidence="2">Alpha/beta hydrolase fold-3 domain-containing protein</fullName>
    </recommendedName>
</protein>
<proteinExistence type="inferred from homology"/>
<accession>A0A2K1Z5T6</accession>
<evidence type="ECO:0000259" key="2">
    <source>
        <dbReference type="Pfam" id="PF07859"/>
    </source>
</evidence>
<dbReference type="InterPro" id="IPR050466">
    <property type="entry name" value="Carboxylest/Gibb_receptor"/>
</dbReference>
<name>A0A2K1Z5T6_POPTR</name>
<dbReference type="EMBL" id="CM009298">
    <property type="protein sequence ID" value="PNT20649.1"/>
    <property type="molecule type" value="Genomic_DNA"/>
</dbReference>
<reference evidence="3 4" key="1">
    <citation type="journal article" date="2006" name="Science">
        <title>The genome of black cottonwood, Populus trichocarpa (Torr. &amp; Gray).</title>
        <authorList>
            <person name="Tuskan G.A."/>
            <person name="Difazio S."/>
            <person name="Jansson S."/>
            <person name="Bohlmann J."/>
            <person name="Grigoriev I."/>
            <person name="Hellsten U."/>
            <person name="Putnam N."/>
            <person name="Ralph S."/>
            <person name="Rombauts S."/>
            <person name="Salamov A."/>
            <person name="Schein J."/>
            <person name="Sterck L."/>
            <person name="Aerts A."/>
            <person name="Bhalerao R.R."/>
            <person name="Bhalerao R.P."/>
            <person name="Blaudez D."/>
            <person name="Boerjan W."/>
            <person name="Brun A."/>
            <person name="Brunner A."/>
            <person name="Busov V."/>
            <person name="Campbell M."/>
            <person name="Carlson J."/>
            <person name="Chalot M."/>
            <person name="Chapman J."/>
            <person name="Chen G.L."/>
            <person name="Cooper D."/>
            <person name="Coutinho P.M."/>
            <person name="Couturier J."/>
            <person name="Covert S."/>
            <person name="Cronk Q."/>
            <person name="Cunningham R."/>
            <person name="Davis J."/>
            <person name="Degroeve S."/>
            <person name="Dejardin A."/>
            <person name="Depamphilis C."/>
            <person name="Detter J."/>
            <person name="Dirks B."/>
            <person name="Dubchak I."/>
            <person name="Duplessis S."/>
            <person name="Ehlting J."/>
            <person name="Ellis B."/>
            <person name="Gendler K."/>
            <person name="Goodstein D."/>
            <person name="Gribskov M."/>
            <person name="Grimwood J."/>
            <person name="Groover A."/>
            <person name="Gunter L."/>
            <person name="Hamberger B."/>
            <person name="Heinze B."/>
            <person name="Helariutta Y."/>
            <person name="Henrissat B."/>
            <person name="Holligan D."/>
            <person name="Holt R."/>
            <person name="Huang W."/>
            <person name="Islam-Faridi N."/>
            <person name="Jones S."/>
            <person name="Jones-Rhoades M."/>
            <person name="Jorgensen R."/>
            <person name="Joshi C."/>
            <person name="Kangasjarvi J."/>
            <person name="Karlsson J."/>
            <person name="Kelleher C."/>
            <person name="Kirkpatrick R."/>
            <person name="Kirst M."/>
            <person name="Kohler A."/>
            <person name="Kalluri U."/>
            <person name="Larimer F."/>
            <person name="Leebens-Mack J."/>
            <person name="Leple J.C."/>
            <person name="Locascio P."/>
            <person name="Lou Y."/>
            <person name="Lucas S."/>
            <person name="Martin F."/>
            <person name="Montanini B."/>
            <person name="Napoli C."/>
            <person name="Nelson D.R."/>
            <person name="Nelson C."/>
            <person name="Nieminen K."/>
            <person name="Nilsson O."/>
            <person name="Pereda V."/>
            <person name="Peter G."/>
            <person name="Philippe R."/>
            <person name="Pilate G."/>
            <person name="Poliakov A."/>
            <person name="Razumovskaya J."/>
            <person name="Richardson P."/>
            <person name="Rinaldi C."/>
            <person name="Ritland K."/>
            <person name="Rouze P."/>
            <person name="Ryaboy D."/>
            <person name="Schmutz J."/>
            <person name="Schrader J."/>
            <person name="Segerman B."/>
            <person name="Shin H."/>
            <person name="Siddiqui A."/>
            <person name="Sterky F."/>
            <person name="Terry A."/>
            <person name="Tsai C.J."/>
            <person name="Uberbacher E."/>
            <person name="Unneberg P."/>
            <person name="Vahala J."/>
            <person name="Wall K."/>
            <person name="Wessler S."/>
            <person name="Yang G."/>
            <person name="Yin T."/>
            <person name="Douglas C."/>
            <person name="Marra M."/>
            <person name="Sandberg G."/>
            <person name="Van de Peer Y."/>
            <person name="Rokhsar D."/>
        </authorList>
    </citation>
    <scope>NUCLEOTIDE SEQUENCE [LARGE SCALE GENOMIC DNA]</scope>
    <source>
        <strain evidence="4">cv. Nisqually</strain>
    </source>
</reference>
<keyword evidence="4" id="KW-1185">Reference proteome</keyword>
<dbReference type="PANTHER" id="PTHR23024">
    <property type="entry name" value="ARYLACETAMIDE DEACETYLASE"/>
    <property type="match status" value="1"/>
</dbReference>
<gene>
    <name evidence="3" type="ORF">POPTR_009G104300</name>
</gene>
<dbReference type="InterPro" id="IPR029058">
    <property type="entry name" value="AB_hydrolase_fold"/>
</dbReference>
<organism evidence="3 4">
    <name type="scientific">Populus trichocarpa</name>
    <name type="common">Western balsam poplar</name>
    <name type="synonym">Populus balsamifera subsp. trichocarpa</name>
    <dbReference type="NCBI Taxonomy" id="3694"/>
    <lineage>
        <taxon>Eukaryota</taxon>
        <taxon>Viridiplantae</taxon>
        <taxon>Streptophyta</taxon>
        <taxon>Embryophyta</taxon>
        <taxon>Tracheophyta</taxon>
        <taxon>Spermatophyta</taxon>
        <taxon>Magnoliopsida</taxon>
        <taxon>eudicotyledons</taxon>
        <taxon>Gunneridae</taxon>
        <taxon>Pentapetalae</taxon>
        <taxon>rosids</taxon>
        <taxon>fabids</taxon>
        <taxon>Malpighiales</taxon>
        <taxon>Salicaceae</taxon>
        <taxon>Saliceae</taxon>
        <taxon>Populus</taxon>
    </lineage>
</organism>
<dbReference type="InParanoid" id="A0A2K1Z5T6"/>
<dbReference type="Proteomes" id="UP000006729">
    <property type="component" value="Chromosome 9"/>
</dbReference>
<feature type="domain" description="Alpha/beta hydrolase fold-3" evidence="2">
    <location>
        <begin position="70"/>
        <end position="288"/>
    </location>
</feature>
<dbReference type="SUPFAM" id="SSF53474">
    <property type="entry name" value="alpha/beta-Hydrolases"/>
    <property type="match status" value="1"/>
</dbReference>